<feature type="transmembrane region" description="Helical" evidence="1">
    <location>
        <begin position="100"/>
        <end position="122"/>
    </location>
</feature>
<keyword evidence="1" id="KW-0472">Membrane</keyword>
<keyword evidence="1" id="KW-0812">Transmembrane</keyword>
<evidence type="ECO:0000259" key="2">
    <source>
        <dbReference type="Pfam" id="PF16491"/>
    </source>
</evidence>
<evidence type="ECO:0000313" key="3">
    <source>
        <dbReference type="EMBL" id="RHN39851.1"/>
    </source>
</evidence>
<reference evidence="4" key="1">
    <citation type="journal article" date="2018" name="Nat. Plants">
        <title>Whole-genome landscape of Medicago truncatula symbiotic genes.</title>
        <authorList>
            <person name="Pecrix Y."/>
            <person name="Staton S.E."/>
            <person name="Sallet E."/>
            <person name="Lelandais-Briere C."/>
            <person name="Moreau S."/>
            <person name="Carrere S."/>
            <person name="Blein T."/>
            <person name="Jardinaud M.F."/>
            <person name="Latrasse D."/>
            <person name="Zouine M."/>
            <person name="Zahm M."/>
            <person name="Kreplak J."/>
            <person name="Mayjonade B."/>
            <person name="Satge C."/>
            <person name="Perez M."/>
            <person name="Cauet S."/>
            <person name="Marande W."/>
            <person name="Chantry-Darmon C."/>
            <person name="Lopez-Roques C."/>
            <person name="Bouchez O."/>
            <person name="Berard A."/>
            <person name="Debelle F."/>
            <person name="Munos S."/>
            <person name="Bendahmane A."/>
            <person name="Berges H."/>
            <person name="Niebel A."/>
            <person name="Buitink J."/>
            <person name="Frugier F."/>
            <person name="Benhamed M."/>
            <person name="Crespi M."/>
            <person name="Gouzy J."/>
            <person name="Gamas P."/>
        </authorList>
    </citation>
    <scope>NUCLEOTIDE SEQUENCE [LARGE SCALE GENOMIC DNA]</scope>
    <source>
        <strain evidence="4">cv. Jemalong A17</strain>
    </source>
</reference>
<dbReference type="Gramene" id="rna45929">
    <property type="protein sequence ID" value="RHN39851.1"/>
    <property type="gene ID" value="gene45929"/>
</dbReference>
<proteinExistence type="predicted"/>
<organism evidence="3 4">
    <name type="scientific">Medicago truncatula</name>
    <name type="common">Barrel medic</name>
    <name type="synonym">Medicago tribuloides</name>
    <dbReference type="NCBI Taxonomy" id="3880"/>
    <lineage>
        <taxon>Eukaryota</taxon>
        <taxon>Viridiplantae</taxon>
        <taxon>Streptophyta</taxon>
        <taxon>Embryophyta</taxon>
        <taxon>Tracheophyta</taxon>
        <taxon>Spermatophyta</taxon>
        <taxon>Magnoliopsida</taxon>
        <taxon>eudicotyledons</taxon>
        <taxon>Gunneridae</taxon>
        <taxon>Pentapetalae</taxon>
        <taxon>rosids</taxon>
        <taxon>fabids</taxon>
        <taxon>Fabales</taxon>
        <taxon>Fabaceae</taxon>
        <taxon>Papilionoideae</taxon>
        <taxon>50 kb inversion clade</taxon>
        <taxon>NPAAA clade</taxon>
        <taxon>Hologalegina</taxon>
        <taxon>IRL clade</taxon>
        <taxon>Trifolieae</taxon>
        <taxon>Medicago</taxon>
    </lineage>
</organism>
<name>A0A396GI71_MEDTR</name>
<keyword evidence="3" id="KW-0378">Hydrolase</keyword>
<feature type="transmembrane region" description="Helical" evidence="1">
    <location>
        <begin position="61"/>
        <end position="94"/>
    </location>
</feature>
<dbReference type="PANTHER" id="PTHR10120">
    <property type="entry name" value="CAAX PRENYL PROTEASE 1"/>
    <property type="match status" value="1"/>
</dbReference>
<dbReference type="AlphaFoldDB" id="A0A396GI71"/>
<comment type="caution">
    <text evidence="3">The sequence shown here is derived from an EMBL/GenBank/DDBJ whole genome shotgun (WGS) entry which is preliminary data.</text>
</comment>
<dbReference type="EC" id="3.4.24.84" evidence="3"/>
<dbReference type="Gene3D" id="3.30.2010.10">
    <property type="entry name" value="Metalloproteases ('zincins'), catalytic domain"/>
    <property type="match status" value="1"/>
</dbReference>
<sequence length="167" mass="18996">MFIFKYLYFIEINVVLFYIQILYFNEINVVLFVLQITKLPLSLYFLFVLEAHHDCNKSTPAYTAGVFFVNMIKGIIVAALVGPPIVTAIIYLVPKGGPYLAIYVWALGNVFIIYEQLIAPLFKKITPVNSEKIEELAASLKFPARKLFVVDGSKWSNKHSNVRMGLL</sequence>
<evidence type="ECO:0000313" key="4">
    <source>
        <dbReference type="Proteomes" id="UP000265566"/>
    </source>
</evidence>
<keyword evidence="1" id="KW-1133">Transmembrane helix</keyword>
<protein>
    <submittedName>
        <fullName evidence="3">Putative ste24 endopeptidase</fullName>
        <ecNumber evidence="3">3.4.24.84</ecNumber>
    </submittedName>
</protein>
<dbReference type="EMBL" id="PSQE01000008">
    <property type="protein sequence ID" value="RHN39851.1"/>
    <property type="molecule type" value="Genomic_DNA"/>
</dbReference>
<dbReference type="Pfam" id="PF16491">
    <property type="entry name" value="Peptidase_M48_N"/>
    <property type="match status" value="1"/>
</dbReference>
<accession>A0A396GI71</accession>
<feature type="transmembrane region" description="Helical" evidence="1">
    <location>
        <begin position="30"/>
        <end position="49"/>
    </location>
</feature>
<dbReference type="Proteomes" id="UP000265566">
    <property type="component" value="Chromosome 8"/>
</dbReference>
<dbReference type="GO" id="GO:0016787">
    <property type="term" value="F:hydrolase activity"/>
    <property type="evidence" value="ECO:0007669"/>
    <property type="project" value="UniProtKB-KW"/>
</dbReference>
<feature type="domain" description="CAAX prenyl protease 1 N-terminal" evidence="2">
    <location>
        <begin position="29"/>
        <end position="124"/>
    </location>
</feature>
<evidence type="ECO:0000256" key="1">
    <source>
        <dbReference type="SAM" id="Phobius"/>
    </source>
</evidence>
<gene>
    <name evidence="3" type="ORF">MtrunA17_Chr8g0348421</name>
</gene>
<feature type="transmembrane region" description="Helical" evidence="1">
    <location>
        <begin position="7"/>
        <end position="24"/>
    </location>
</feature>
<dbReference type="InterPro" id="IPR032456">
    <property type="entry name" value="Peptidase_M48_N"/>
</dbReference>